<dbReference type="InterPro" id="IPR038635">
    <property type="entry name" value="CCR4-NOT_su2/3/5_C_sf"/>
</dbReference>
<evidence type="ECO:0000259" key="5">
    <source>
        <dbReference type="Pfam" id="PF04153"/>
    </source>
</evidence>
<evidence type="ECO:0000256" key="3">
    <source>
        <dbReference type="ARBA" id="ARBA00023163"/>
    </source>
</evidence>
<proteinExistence type="inferred from homology"/>
<feature type="compositionally biased region" description="Polar residues" evidence="4">
    <location>
        <begin position="201"/>
        <end position="216"/>
    </location>
</feature>
<comment type="caution">
    <text evidence="6">The sequence shown here is derived from an EMBL/GenBank/DDBJ whole genome shotgun (WGS) entry which is preliminary data.</text>
</comment>
<reference evidence="6" key="1">
    <citation type="submission" date="2019-03" db="EMBL/GenBank/DDBJ databases">
        <title>Long read genome sequence of the mycoparasitic Pythium oligandrum ATCC 38472 isolated from sugarbeet rhizosphere.</title>
        <authorList>
            <person name="Gaulin E."/>
        </authorList>
    </citation>
    <scope>NUCLEOTIDE SEQUENCE</scope>
    <source>
        <strain evidence="6">ATCC 38472_TT</strain>
    </source>
</reference>
<dbReference type="Gene3D" id="2.30.30.1020">
    <property type="entry name" value="CCR4-NOT complex subunit 2/3/5, C-terminal domain"/>
    <property type="match status" value="1"/>
</dbReference>
<dbReference type="AlphaFoldDB" id="A0A8K1FE19"/>
<keyword evidence="7" id="KW-1185">Reference proteome</keyword>
<feature type="region of interest" description="Disordered" evidence="4">
    <location>
        <begin position="175"/>
        <end position="230"/>
    </location>
</feature>
<keyword evidence="3" id="KW-0804">Transcription</keyword>
<evidence type="ECO:0000256" key="4">
    <source>
        <dbReference type="SAM" id="MobiDB-lite"/>
    </source>
</evidence>
<sequence>MIDPSKDRFAYFKDNIQTAEDKEFDASQYYYHREDLTNKTTPGVAAAAGNALNLSGFQGMAGGLGLDVDGGATQPSGVFSGFHGSMMGAAGSNSFMSASRGSLGGSMPESHELHRMNSSEQLSVKARGFQLQTETKAPDMSEFPALGRTNSWSMGNPEAAARQQSEFVIQKEDFPALSPFGNNSNDKSSIQQHAELKRHASFTSSVNDSMATQQPTGLGGNTSIGSRSGAPVFHQAPNLVGNGSGVSNVSLGGTGAFGPLHGSRPGSSATNGELDPSNKFGLLGMLHSVIRPSNDAKQNLLMGCDLTSLGLNLNAAEPLHPIFASPWSDDPLTKEPQFTLPMCYYNQPPALKTTHLSKFHLETLFYIFYSMPKDVLQAYAAQELYSRDWRYHTELKIWLKRASAADAALFSNGPALTPSAPSGSIGSIGSIGSGPSTGAAAASAAALGAMGPQFLYFDATAWERRVFTGNIHSISTGLLTEDEIRVKFAATS</sequence>
<name>A0A8K1FE19_PYTOL</name>
<gene>
    <name evidence="6" type="ORF">Poli38472_000087</name>
</gene>
<dbReference type="GO" id="GO:0030015">
    <property type="term" value="C:CCR4-NOT core complex"/>
    <property type="evidence" value="ECO:0007669"/>
    <property type="project" value="InterPro"/>
</dbReference>
<dbReference type="GO" id="GO:0006355">
    <property type="term" value="P:regulation of DNA-templated transcription"/>
    <property type="evidence" value="ECO:0007669"/>
    <property type="project" value="InterPro"/>
</dbReference>
<evidence type="ECO:0000313" key="7">
    <source>
        <dbReference type="Proteomes" id="UP000794436"/>
    </source>
</evidence>
<dbReference type="EMBL" id="SPLM01000108">
    <property type="protein sequence ID" value="TMW60045.1"/>
    <property type="molecule type" value="Genomic_DNA"/>
</dbReference>
<dbReference type="PANTHER" id="PTHR23326">
    <property type="entry name" value="CCR4 NOT-RELATED"/>
    <property type="match status" value="1"/>
</dbReference>
<dbReference type="InterPro" id="IPR040168">
    <property type="entry name" value="Not2/3/5"/>
</dbReference>
<dbReference type="OrthoDB" id="25391at2759"/>
<comment type="similarity">
    <text evidence="1">Belongs to the CNOT2/3/5 family.</text>
</comment>
<organism evidence="6 7">
    <name type="scientific">Pythium oligandrum</name>
    <name type="common">Mycoparasitic fungus</name>
    <dbReference type="NCBI Taxonomy" id="41045"/>
    <lineage>
        <taxon>Eukaryota</taxon>
        <taxon>Sar</taxon>
        <taxon>Stramenopiles</taxon>
        <taxon>Oomycota</taxon>
        <taxon>Peronosporomycetes</taxon>
        <taxon>Pythiales</taxon>
        <taxon>Pythiaceae</taxon>
        <taxon>Pythium</taxon>
    </lineage>
</organism>
<evidence type="ECO:0000256" key="1">
    <source>
        <dbReference type="ARBA" id="ARBA00007682"/>
    </source>
</evidence>
<evidence type="ECO:0000313" key="6">
    <source>
        <dbReference type="EMBL" id="TMW60045.1"/>
    </source>
</evidence>
<accession>A0A8K1FE19</accession>
<keyword evidence="2" id="KW-0805">Transcription regulation</keyword>
<feature type="domain" description="NOT2/NOT3/NOT5 C-terminal" evidence="5">
    <location>
        <begin position="321"/>
        <end position="403"/>
    </location>
</feature>
<evidence type="ECO:0000256" key="2">
    <source>
        <dbReference type="ARBA" id="ARBA00023015"/>
    </source>
</evidence>
<feature type="compositionally biased region" description="Polar residues" evidence="4">
    <location>
        <begin position="180"/>
        <end position="192"/>
    </location>
</feature>
<dbReference type="Proteomes" id="UP000794436">
    <property type="component" value="Unassembled WGS sequence"/>
</dbReference>
<dbReference type="InterPro" id="IPR007282">
    <property type="entry name" value="NOT2/3/5_C"/>
</dbReference>
<protein>
    <recommendedName>
        <fullName evidence="5">NOT2/NOT3/NOT5 C-terminal domain-containing protein</fullName>
    </recommendedName>
</protein>
<dbReference type="Pfam" id="PF04153">
    <property type="entry name" value="NOT2_3_5_C"/>
    <property type="match status" value="1"/>
</dbReference>